<dbReference type="AlphaFoldDB" id="A0A968KUZ7"/>
<keyword evidence="2" id="KW-1185">Reference proteome</keyword>
<comment type="caution">
    <text evidence="1">The sequence shown here is derived from an EMBL/GenBank/DDBJ whole genome shotgun (WGS) entry which is preliminary data.</text>
</comment>
<accession>A0A968KUZ7</accession>
<evidence type="ECO:0000313" key="1">
    <source>
        <dbReference type="EMBL" id="NIZ70084.1"/>
    </source>
</evidence>
<reference evidence="1" key="1">
    <citation type="submission" date="2020-03" db="EMBL/GenBank/DDBJ databases">
        <title>Spirochaetal bacteria isolated from arthropods constitute a novel genus Entomospira genus novum within the order Spirochaetales.</title>
        <authorList>
            <person name="Grana-Miraglia L."/>
            <person name="Sikutova S."/>
            <person name="Fingerle V."/>
            <person name="Sing A."/>
            <person name="Castillo-Ramirez S."/>
            <person name="Margos G."/>
            <person name="Rudolf I."/>
        </authorList>
    </citation>
    <scope>NUCLEOTIDE SEQUENCE</scope>
    <source>
        <strain evidence="1">BR149</strain>
    </source>
</reference>
<name>A0A968KUZ7_9SPIO</name>
<evidence type="ECO:0000313" key="2">
    <source>
        <dbReference type="Proteomes" id="UP000778951"/>
    </source>
</evidence>
<sequence length="145" mass="16503">MEEEGEGYVIKQGGEILAQCLQSIVKELGHRAISPKREGLAWSTLVGEELARSTYIKSVEEGMLWVGCKHSTQVQLIQMQRRSLLQSLQRAYPSLQIMQIKATVEPKAFVVKEEQIQEKNEVDVPRDNAFYAMLERLKRQGEADV</sequence>
<gene>
    <name evidence="1" type="ORF">HCT48_07675</name>
</gene>
<dbReference type="EMBL" id="JAATLM010000001">
    <property type="protein sequence ID" value="NIZ70084.1"/>
    <property type="molecule type" value="Genomic_DNA"/>
</dbReference>
<dbReference type="InterPro" id="IPR007922">
    <property type="entry name" value="DciA-like"/>
</dbReference>
<dbReference type="Pfam" id="PF05258">
    <property type="entry name" value="DciA"/>
    <property type="match status" value="1"/>
</dbReference>
<dbReference type="RefSeq" id="WP_167696186.1">
    <property type="nucleotide sequence ID" value="NZ_CP118181.1"/>
</dbReference>
<proteinExistence type="predicted"/>
<protein>
    <submittedName>
        <fullName evidence="1">DUF721 domain-containing protein</fullName>
    </submittedName>
</protein>
<dbReference type="Proteomes" id="UP000778951">
    <property type="component" value="Unassembled WGS sequence"/>
</dbReference>
<organism evidence="1 2">
    <name type="scientific">Entomospira culicis</name>
    <dbReference type="NCBI Taxonomy" id="2719989"/>
    <lineage>
        <taxon>Bacteria</taxon>
        <taxon>Pseudomonadati</taxon>
        <taxon>Spirochaetota</taxon>
        <taxon>Spirochaetia</taxon>
        <taxon>Spirochaetales</taxon>
        <taxon>Spirochaetaceae</taxon>
        <taxon>Entomospira</taxon>
    </lineage>
</organism>